<evidence type="ECO:0000313" key="1">
    <source>
        <dbReference type="EMBL" id="KAJ7986743.1"/>
    </source>
</evidence>
<proteinExistence type="predicted"/>
<name>A0ACC2F5V8_DALPE</name>
<sequence length="161" mass="17882">MLPWGINPERNSLKVFFAEKKHPEAWNPTTAPKRNDRVLVRNRCVAPSPAAGNLDQPGGGGGKSRLGRPKSQPGFNPGQNGGWWKVPSWPARELAWISPGYEGMFHSFVPLVPNPDKVSKDIQGVENPPAEEPRYRLALFGPYSHMLKEFVIPWVPLPPST</sequence>
<organism evidence="1 2">
    <name type="scientific">Dallia pectoralis</name>
    <name type="common">Alaska blackfish</name>
    <dbReference type="NCBI Taxonomy" id="75939"/>
    <lineage>
        <taxon>Eukaryota</taxon>
        <taxon>Metazoa</taxon>
        <taxon>Chordata</taxon>
        <taxon>Craniata</taxon>
        <taxon>Vertebrata</taxon>
        <taxon>Euteleostomi</taxon>
        <taxon>Actinopterygii</taxon>
        <taxon>Neopterygii</taxon>
        <taxon>Teleostei</taxon>
        <taxon>Protacanthopterygii</taxon>
        <taxon>Esociformes</taxon>
        <taxon>Umbridae</taxon>
        <taxon>Dallia</taxon>
    </lineage>
</organism>
<dbReference type="EMBL" id="CM055760">
    <property type="protein sequence ID" value="KAJ7986743.1"/>
    <property type="molecule type" value="Genomic_DNA"/>
</dbReference>
<protein>
    <submittedName>
        <fullName evidence="1">Uncharacterized protein</fullName>
    </submittedName>
</protein>
<gene>
    <name evidence="1" type="ORF">DPEC_G00331560</name>
</gene>
<dbReference type="Proteomes" id="UP001157502">
    <property type="component" value="Chromosome 33"/>
</dbReference>
<accession>A0ACC2F5V8</accession>
<keyword evidence="2" id="KW-1185">Reference proteome</keyword>
<reference evidence="1" key="1">
    <citation type="submission" date="2021-05" db="EMBL/GenBank/DDBJ databases">
        <authorList>
            <person name="Pan Q."/>
            <person name="Jouanno E."/>
            <person name="Zahm M."/>
            <person name="Klopp C."/>
            <person name="Cabau C."/>
            <person name="Louis A."/>
            <person name="Berthelot C."/>
            <person name="Parey E."/>
            <person name="Roest Crollius H."/>
            <person name="Montfort J."/>
            <person name="Robinson-Rechavi M."/>
            <person name="Bouchez O."/>
            <person name="Lampietro C."/>
            <person name="Lopez Roques C."/>
            <person name="Donnadieu C."/>
            <person name="Postlethwait J."/>
            <person name="Bobe J."/>
            <person name="Dillon D."/>
            <person name="Chandos A."/>
            <person name="von Hippel F."/>
            <person name="Guiguen Y."/>
        </authorList>
    </citation>
    <scope>NUCLEOTIDE SEQUENCE</scope>
    <source>
        <strain evidence="1">YG-Jan2019</strain>
    </source>
</reference>
<evidence type="ECO:0000313" key="2">
    <source>
        <dbReference type="Proteomes" id="UP001157502"/>
    </source>
</evidence>
<comment type="caution">
    <text evidence="1">The sequence shown here is derived from an EMBL/GenBank/DDBJ whole genome shotgun (WGS) entry which is preliminary data.</text>
</comment>